<dbReference type="SUPFAM" id="SSF53056">
    <property type="entry name" value="beta-carbonic anhydrase, cab"/>
    <property type="match status" value="1"/>
</dbReference>
<dbReference type="InterPro" id="IPR001765">
    <property type="entry name" value="Carbonic_anhydrase"/>
</dbReference>
<evidence type="ECO:0000256" key="1">
    <source>
        <dbReference type="ARBA" id="ARBA00006217"/>
    </source>
</evidence>
<dbReference type="GO" id="GO:0071244">
    <property type="term" value="P:cellular response to carbon dioxide"/>
    <property type="evidence" value="ECO:0007669"/>
    <property type="project" value="TreeGrafter"/>
</dbReference>
<dbReference type="GO" id="GO:0008270">
    <property type="term" value="F:zinc ion binding"/>
    <property type="evidence" value="ECO:0007669"/>
    <property type="project" value="UniProtKB-UniRule"/>
</dbReference>
<dbReference type="InterPro" id="IPR015892">
    <property type="entry name" value="Carbonic_anhydrase_CS"/>
</dbReference>
<comment type="cofactor">
    <cofactor evidence="7">
        <name>Zn(2+)</name>
        <dbReference type="ChEBI" id="CHEBI:29105"/>
    </cofactor>
    <text evidence="7">Binds 1 zinc ion per subunit.</text>
</comment>
<dbReference type="Proteomes" id="UP000761534">
    <property type="component" value="Unassembled WGS sequence"/>
</dbReference>
<dbReference type="GO" id="GO:0034599">
    <property type="term" value="P:cellular response to oxidative stress"/>
    <property type="evidence" value="ECO:0007669"/>
    <property type="project" value="TreeGrafter"/>
</dbReference>
<keyword evidence="3 7" id="KW-0479">Metal-binding</keyword>
<feature type="binding site" evidence="7">
    <location>
        <position position="55"/>
    </location>
    <ligand>
        <name>Zn(2+)</name>
        <dbReference type="ChEBI" id="CHEBI:29105"/>
    </ligand>
</feature>
<reference evidence="9" key="1">
    <citation type="journal article" date="2019" name="G3 (Bethesda)">
        <title>Genome Assemblies of Two Rare Opportunistic Yeast Pathogens: Diutina rugosa (syn. Candida rugosa) and Trichomonascus ciferrii (syn. Candida ciferrii).</title>
        <authorList>
            <person name="Mixao V."/>
            <person name="Saus E."/>
            <person name="Hansen A.P."/>
            <person name="Lass-Florl C."/>
            <person name="Gabaldon T."/>
        </authorList>
    </citation>
    <scope>NUCLEOTIDE SEQUENCE</scope>
    <source>
        <strain evidence="9">CBS 4856</strain>
    </source>
</reference>
<accession>A0A642UMS0</accession>
<evidence type="ECO:0000256" key="6">
    <source>
        <dbReference type="ARBA" id="ARBA00048348"/>
    </source>
</evidence>
<evidence type="ECO:0000256" key="3">
    <source>
        <dbReference type="ARBA" id="ARBA00022723"/>
    </source>
</evidence>
<evidence type="ECO:0000256" key="8">
    <source>
        <dbReference type="RuleBase" id="RU003956"/>
    </source>
</evidence>
<dbReference type="GO" id="GO:0015976">
    <property type="term" value="P:carbon utilization"/>
    <property type="evidence" value="ECO:0007669"/>
    <property type="project" value="InterPro"/>
</dbReference>
<dbReference type="EMBL" id="SWFS01000516">
    <property type="protein sequence ID" value="KAA8899710.1"/>
    <property type="molecule type" value="Genomic_DNA"/>
</dbReference>
<dbReference type="SMART" id="SM00947">
    <property type="entry name" value="Pro_CA"/>
    <property type="match status" value="1"/>
</dbReference>
<dbReference type="InterPro" id="IPR036874">
    <property type="entry name" value="Carbonic_anhydrase_sf"/>
</dbReference>
<gene>
    <name evidence="9" type="ORF">TRICI_006310</name>
</gene>
<dbReference type="PROSITE" id="PS00705">
    <property type="entry name" value="PROK_CO2_ANHYDRASE_2"/>
    <property type="match status" value="1"/>
</dbReference>
<keyword evidence="10" id="KW-1185">Reference proteome</keyword>
<dbReference type="AlphaFoldDB" id="A0A642UMS0"/>
<keyword evidence="5 8" id="KW-0456">Lyase</keyword>
<dbReference type="Pfam" id="PF00484">
    <property type="entry name" value="Pro_CA"/>
    <property type="match status" value="1"/>
</dbReference>
<proteinExistence type="inferred from homology"/>
<dbReference type="GO" id="GO:0004089">
    <property type="term" value="F:carbonate dehydratase activity"/>
    <property type="evidence" value="ECO:0007669"/>
    <property type="project" value="UniProtKB-UniRule"/>
</dbReference>
<organism evidence="9 10">
    <name type="scientific">Trichomonascus ciferrii</name>
    <dbReference type="NCBI Taxonomy" id="44093"/>
    <lineage>
        <taxon>Eukaryota</taxon>
        <taxon>Fungi</taxon>
        <taxon>Dikarya</taxon>
        <taxon>Ascomycota</taxon>
        <taxon>Saccharomycotina</taxon>
        <taxon>Dipodascomycetes</taxon>
        <taxon>Dipodascales</taxon>
        <taxon>Trichomonascaceae</taxon>
        <taxon>Trichomonascus</taxon>
        <taxon>Trichomonascus ciferrii complex</taxon>
    </lineage>
</organism>
<keyword evidence="4 7" id="KW-0862">Zinc</keyword>
<dbReference type="CDD" id="cd00883">
    <property type="entry name" value="beta_CA_cladeA"/>
    <property type="match status" value="1"/>
</dbReference>
<evidence type="ECO:0000313" key="10">
    <source>
        <dbReference type="Proteomes" id="UP000761534"/>
    </source>
</evidence>
<feature type="binding site" evidence="7">
    <location>
        <position position="108"/>
    </location>
    <ligand>
        <name>Zn(2+)</name>
        <dbReference type="ChEBI" id="CHEBI:29105"/>
    </ligand>
</feature>
<dbReference type="EC" id="4.2.1.1" evidence="2 8"/>
<protein>
    <recommendedName>
        <fullName evidence="2 8">Carbonic anhydrase</fullName>
        <ecNumber evidence="2 8">4.2.1.1</ecNumber>
    </recommendedName>
    <alternativeName>
        <fullName evidence="8">Carbonate dehydratase</fullName>
    </alternativeName>
</protein>
<comment type="catalytic activity">
    <reaction evidence="6 8">
        <text>hydrogencarbonate + H(+) = CO2 + H2O</text>
        <dbReference type="Rhea" id="RHEA:10748"/>
        <dbReference type="ChEBI" id="CHEBI:15377"/>
        <dbReference type="ChEBI" id="CHEBI:15378"/>
        <dbReference type="ChEBI" id="CHEBI:16526"/>
        <dbReference type="ChEBI" id="CHEBI:17544"/>
        <dbReference type="EC" id="4.2.1.1"/>
    </reaction>
</comment>
<evidence type="ECO:0000256" key="2">
    <source>
        <dbReference type="ARBA" id="ARBA00012925"/>
    </source>
</evidence>
<dbReference type="GO" id="GO:0005737">
    <property type="term" value="C:cytoplasm"/>
    <property type="evidence" value="ECO:0007669"/>
    <property type="project" value="TreeGrafter"/>
</dbReference>
<sequence length="223" mass="24822">MSGARLFKFGANDTIETLMKRNSEWAKRMAAQNPTLFPTNAQGQSPQILWIGCSDSRAGDACLDLLPGETFVHRNIANVVSYGDLSSSSVVQFAVNVLKVKHIIVCGHYDCGGIWTSLTTKKLGGPMDNWLRHLKDIKARNSSHLNKISDMKEKCDKLVELNVVAQVHNLQRNDDVLKAMQSSGLEVHGMVYDVATGLLKQLDIPEDLERDEYYIEEAANHSH</sequence>
<feature type="binding site" evidence="7">
    <location>
        <position position="53"/>
    </location>
    <ligand>
        <name>Zn(2+)</name>
        <dbReference type="ChEBI" id="CHEBI:29105"/>
    </ligand>
</feature>
<dbReference type="PANTHER" id="PTHR11002">
    <property type="entry name" value="CARBONIC ANHYDRASE"/>
    <property type="match status" value="1"/>
</dbReference>
<dbReference type="OrthoDB" id="10248475at2759"/>
<evidence type="ECO:0000313" key="9">
    <source>
        <dbReference type="EMBL" id="KAA8899710.1"/>
    </source>
</evidence>
<feature type="binding site" evidence="7">
    <location>
        <position position="111"/>
    </location>
    <ligand>
        <name>Zn(2+)</name>
        <dbReference type="ChEBI" id="CHEBI:29105"/>
    </ligand>
</feature>
<evidence type="ECO:0000256" key="7">
    <source>
        <dbReference type="PIRSR" id="PIRSR601765-1"/>
    </source>
</evidence>
<comment type="function">
    <text evidence="8">Reversible hydration of carbon dioxide.</text>
</comment>
<dbReference type="PANTHER" id="PTHR11002:SF76">
    <property type="entry name" value="CARBONIC ANHYDRASE"/>
    <property type="match status" value="1"/>
</dbReference>
<evidence type="ECO:0000256" key="5">
    <source>
        <dbReference type="ARBA" id="ARBA00023239"/>
    </source>
</evidence>
<dbReference type="VEuPathDB" id="FungiDB:TRICI_006310"/>
<dbReference type="Gene3D" id="3.40.1050.10">
    <property type="entry name" value="Carbonic anhydrase"/>
    <property type="match status" value="1"/>
</dbReference>
<evidence type="ECO:0000256" key="4">
    <source>
        <dbReference type="ARBA" id="ARBA00022833"/>
    </source>
</evidence>
<name>A0A642UMS0_9ASCO</name>
<comment type="similarity">
    <text evidence="1 8">Belongs to the beta-class carbonic anhydrase family.</text>
</comment>
<comment type="caution">
    <text evidence="9">The sequence shown here is derived from an EMBL/GenBank/DDBJ whole genome shotgun (WGS) entry which is preliminary data.</text>
</comment>